<name>T1PJ59_MUSDO</name>
<dbReference type="Pfam" id="PF04194">
    <property type="entry name" value="PDCD2_C"/>
    <property type="match status" value="1"/>
</dbReference>
<dbReference type="VEuPathDB" id="VectorBase:MDOA000869"/>
<dbReference type="InterPro" id="IPR052815">
    <property type="entry name" value="PDCD2-like_regulator"/>
</dbReference>
<feature type="region of interest" description="Disordered" evidence="1">
    <location>
        <begin position="1"/>
        <end position="50"/>
    </location>
</feature>
<dbReference type="EMBL" id="KA648801">
    <property type="protein sequence ID" value="AFP63430.1"/>
    <property type="molecule type" value="mRNA"/>
</dbReference>
<accession>T1PJ59</accession>
<dbReference type="GO" id="GO:0006915">
    <property type="term" value="P:apoptotic process"/>
    <property type="evidence" value="ECO:0007669"/>
    <property type="project" value="TreeGrafter"/>
</dbReference>
<feature type="compositionally biased region" description="Acidic residues" evidence="1">
    <location>
        <begin position="1"/>
        <end position="13"/>
    </location>
</feature>
<dbReference type="InterPro" id="IPR007320">
    <property type="entry name" value="PDCD2_C"/>
</dbReference>
<evidence type="ECO:0000313" key="3">
    <source>
        <dbReference type="EMBL" id="AFP63430.1"/>
    </source>
</evidence>
<dbReference type="GO" id="GO:0005737">
    <property type="term" value="C:cytoplasm"/>
    <property type="evidence" value="ECO:0007669"/>
    <property type="project" value="InterPro"/>
</dbReference>
<evidence type="ECO:0000259" key="2">
    <source>
        <dbReference type="Pfam" id="PF04194"/>
    </source>
</evidence>
<feature type="domain" description="Programmed cell death protein 2 C-terminal" evidence="2">
    <location>
        <begin position="236"/>
        <end position="336"/>
    </location>
</feature>
<sequence length="339" mass="36416">MDTEADECNESNEENGNIISGKNVNLPMSSDGDERPSSNEDDDEDESNSMDNELIMNFNQMDVRAAQNVAEDPNANCADAAAGGGNGIAAAASVENEGNYACSGASAAICAEIEGPETDVVLVETPQKPERDLIALLKHTPTPAALGPLVKLSDLTIKPYFIAVDLEMNASGQDYDSYGGSLSAEHIRELYQEYKKQDESALSPGSAGGSGAGSGVGAGTPEDQETYEKALPAHGDLMFHHFLSTIQQNPGQILRYSRDALPLLIAPLQEPVPKCPNCNGDTICEVQILSTLIPKLRMLQTNENTPLEYGNVLVFTCLKSCWDTPDKMRYEKIIVQAEK</sequence>
<dbReference type="PANTHER" id="PTHR46421">
    <property type="entry name" value="PROGRAMMED CELL DEATH PROTEIN 2-LIKE"/>
    <property type="match status" value="1"/>
</dbReference>
<feature type="region of interest" description="Disordered" evidence="1">
    <location>
        <begin position="198"/>
        <end position="222"/>
    </location>
</feature>
<dbReference type="AlphaFoldDB" id="T1PJ59"/>
<feature type="compositionally biased region" description="Acidic residues" evidence="1">
    <location>
        <begin position="39"/>
        <end position="48"/>
    </location>
</feature>
<dbReference type="VEuPathDB" id="VectorBase:MDOMA2_021133"/>
<organism evidence="3">
    <name type="scientific">Musca domestica</name>
    <name type="common">House fly</name>
    <dbReference type="NCBI Taxonomy" id="7370"/>
    <lineage>
        <taxon>Eukaryota</taxon>
        <taxon>Metazoa</taxon>
        <taxon>Ecdysozoa</taxon>
        <taxon>Arthropoda</taxon>
        <taxon>Hexapoda</taxon>
        <taxon>Insecta</taxon>
        <taxon>Pterygota</taxon>
        <taxon>Neoptera</taxon>
        <taxon>Endopterygota</taxon>
        <taxon>Diptera</taxon>
        <taxon>Brachycera</taxon>
        <taxon>Muscomorpha</taxon>
        <taxon>Muscoidea</taxon>
        <taxon>Muscidae</taxon>
        <taxon>Musca</taxon>
    </lineage>
</organism>
<feature type="compositionally biased region" description="Gly residues" evidence="1">
    <location>
        <begin position="206"/>
        <end position="218"/>
    </location>
</feature>
<reference evidence="3" key="1">
    <citation type="submission" date="2012-08" db="EMBL/GenBank/DDBJ databases">
        <title>Transcriptome of adult Musca domestica launches a platform for comparative house fly gene expression and characterization of differential gene expression among resistant and susceptible house flies.</title>
        <authorList>
            <person name="Liu N."/>
            <person name="Zhang L."/>
            <person name="Li M."/>
            <person name="Reid W."/>
        </authorList>
    </citation>
    <scope>NUCLEOTIDE SEQUENCE</scope>
    <source>
        <strain evidence="3">ALHF</strain>
        <tissue evidence="3">Whole body</tissue>
    </source>
</reference>
<proteinExistence type="evidence at transcript level"/>
<dbReference type="PANTHER" id="PTHR46421:SF1">
    <property type="entry name" value="PROGRAMMED CELL DEATH PROTEIN 2-LIKE"/>
    <property type="match status" value="1"/>
</dbReference>
<evidence type="ECO:0000256" key="1">
    <source>
        <dbReference type="SAM" id="MobiDB-lite"/>
    </source>
</evidence>
<protein>
    <submittedName>
        <fullName evidence="3">Programmed cell death protein 2</fullName>
    </submittedName>
</protein>